<evidence type="ECO:0000256" key="1">
    <source>
        <dbReference type="SAM" id="SignalP"/>
    </source>
</evidence>
<reference evidence="3" key="1">
    <citation type="submission" date="2015-11" db="EMBL/GenBank/DDBJ databases">
        <authorList>
            <person name="Blom J."/>
        </authorList>
    </citation>
    <scope>NUCLEOTIDE SEQUENCE [LARGE SCALE GENOMIC DNA]</scope>
    <source>
        <plasmid evidence="3">pEM02</plasmid>
    </source>
</reference>
<organism evidence="2 3">
    <name type="scientific">Duffyella gerundensis</name>
    <dbReference type="NCBI Taxonomy" id="1619313"/>
    <lineage>
        <taxon>Bacteria</taxon>
        <taxon>Pseudomonadati</taxon>
        <taxon>Pseudomonadota</taxon>
        <taxon>Gammaproteobacteria</taxon>
        <taxon>Enterobacterales</taxon>
        <taxon>Erwiniaceae</taxon>
        <taxon>Duffyella</taxon>
    </lineage>
</organism>
<geneLocation type="plasmid" evidence="3">
    <name>pEM02</name>
</geneLocation>
<dbReference type="Proteomes" id="UP000059419">
    <property type="component" value="Plasmid pEM02"/>
</dbReference>
<dbReference type="RefSeq" id="WP_067437331.1">
    <property type="nucleotide sequence ID" value="NZ_JACSXD010000012.1"/>
</dbReference>
<sequence>MKNVRFLAVPFILLSLSSHAELNVLADLGGQSTQAIFDAVNRQDSPAPVSAPPGQGEAAMLPVTTPEMSPGAVSPRDLQLPGIGALFIIGDDDVSRTWLRHNAQRLSARGAVGLVVNVDSQDALDGLRSMAPGMTLAPASGSDLARRLQLTHYPVLITDGGLTQEPAP</sequence>
<dbReference type="PATRIC" id="fig|1619313.3.peg.4327"/>
<evidence type="ECO:0000313" key="3">
    <source>
        <dbReference type="Proteomes" id="UP000059419"/>
    </source>
</evidence>
<keyword evidence="3" id="KW-1185">Reference proteome</keyword>
<keyword evidence="1" id="KW-0732">Signal</keyword>
<dbReference type="NCBIfam" id="TIGR03765">
    <property type="entry name" value="ICE_PFL_4695"/>
    <property type="match status" value="1"/>
</dbReference>
<dbReference type="EMBL" id="LN907829">
    <property type="protein sequence ID" value="CUU26383.1"/>
    <property type="molecule type" value="Genomic_DNA"/>
</dbReference>
<gene>
    <name evidence="2" type="ORF">EM595_p1137</name>
</gene>
<proteinExistence type="predicted"/>
<dbReference type="Pfam" id="PF11072">
    <property type="entry name" value="DUF2859"/>
    <property type="match status" value="1"/>
</dbReference>
<dbReference type="KEGG" id="ege:EM595_p1137"/>
<dbReference type="OrthoDB" id="8560395at2"/>
<evidence type="ECO:0000313" key="2">
    <source>
        <dbReference type="EMBL" id="CUU26383.1"/>
    </source>
</evidence>
<feature type="chain" id="PRO_5006861142" evidence="1">
    <location>
        <begin position="21"/>
        <end position="168"/>
    </location>
</feature>
<protein>
    <submittedName>
        <fullName evidence="2">Integrating conjugative element protein, PFL_4695 family</fullName>
    </submittedName>
</protein>
<name>A0A0U5L932_9GAMM</name>
<feature type="signal peptide" evidence="1">
    <location>
        <begin position="1"/>
        <end position="20"/>
    </location>
</feature>
<accession>A0A0U5L932</accession>
<dbReference type="InterPro" id="IPR021300">
    <property type="entry name" value="Integr_conj_element_PFL4695"/>
</dbReference>
<dbReference type="AlphaFoldDB" id="A0A0U5L932"/>